<evidence type="ECO:0000256" key="8">
    <source>
        <dbReference type="ARBA" id="ARBA00023136"/>
    </source>
</evidence>
<feature type="transmembrane region" description="Helical" evidence="9">
    <location>
        <begin position="139"/>
        <end position="160"/>
    </location>
</feature>
<dbReference type="PROSITE" id="PS51103">
    <property type="entry name" value="PTS_EIIC_TYPE_1"/>
    <property type="match status" value="1"/>
</dbReference>
<feature type="transmembrane region" description="Helical" evidence="9">
    <location>
        <begin position="167"/>
        <end position="185"/>
    </location>
</feature>
<evidence type="ECO:0000256" key="5">
    <source>
        <dbReference type="ARBA" id="ARBA00022683"/>
    </source>
</evidence>
<gene>
    <name evidence="11" type="ORF">AWM72_07105</name>
    <name evidence="12" type="ORF">CYJ28_02650</name>
</gene>
<dbReference type="GO" id="GO:0090589">
    <property type="term" value="F:protein-phosphocysteine-trehalose phosphotransferase system transporter activity"/>
    <property type="evidence" value="ECO:0007669"/>
    <property type="project" value="TreeGrafter"/>
</dbReference>
<evidence type="ECO:0000313" key="13">
    <source>
        <dbReference type="Proteomes" id="UP000069912"/>
    </source>
</evidence>
<keyword evidence="8 9" id="KW-0472">Membrane</keyword>
<keyword evidence="7 9" id="KW-1133">Transmembrane helix</keyword>
<keyword evidence="2" id="KW-0813">Transport</keyword>
<evidence type="ECO:0000256" key="1">
    <source>
        <dbReference type="ARBA" id="ARBA00004651"/>
    </source>
</evidence>
<dbReference type="Proteomes" id="UP000069912">
    <property type="component" value="Chromosome"/>
</dbReference>
<feature type="domain" description="PTS EIIC type-1" evidence="10">
    <location>
        <begin position="101"/>
        <end position="454"/>
    </location>
</feature>
<evidence type="ECO:0000313" key="11">
    <source>
        <dbReference type="EMBL" id="AMB94532.1"/>
    </source>
</evidence>
<dbReference type="RefSeq" id="WP_067975425.1">
    <property type="nucleotide sequence ID" value="NZ_CAJHKM010000002.1"/>
</dbReference>
<dbReference type="Proteomes" id="UP000234239">
    <property type="component" value="Unassembled WGS sequence"/>
</dbReference>
<feature type="transmembrane region" description="Helical" evidence="9">
    <location>
        <begin position="102"/>
        <end position="127"/>
    </location>
</feature>
<feature type="transmembrane region" description="Helical" evidence="9">
    <location>
        <begin position="278"/>
        <end position="299"/>
    </location>
</feature>
<feature type="transmembrane region" description="Helical" evidence="9">
    <location>
        <begin position="205"/>
        <end position="224"/>
    </location>
</feature>
<keyword evidence="4" id="KW-0762">Sugar transport</keyword>
<evidence type="ECO:0000256" key="4">
    <source>
        <dbReference type="ARBA" id="ARBA00022597"/>
    </source>
</evidence>
<evidence type="ECO:0000256" key="3">
    <source>
        <dbReference type="ARBA" id="ARBA00022475"/>
    </source>
</evidence>
<keyword evidence="5" id="KW-0598">Phosphotransferase system</keyword>
<dbReference type="InterPro" id="IPR003352">
    <property type="entry name" value="PTS_EIIC"/>
</dbReference>
<dbReference type="EMBL" id="CP014160">
    <property type="protein sequence ID" value="AMB94532.1"/>
    <property type="molecule type" value="Genomic_DNA"/>
</dbReference>
<comment type="subcellular location">
    <subcellularLocation>
        <location evidence="1">Cell membrane</location>
        <topology evidence="1">Multi-pass membrane protein</topology>
    </subcellularLocation>
</comment>
<dbReference type="GO" id="GO:0005886">
    <property type="term" value="C:plasma membrane"/>
    <property type="evidence" value="ECO:0007669"/>
    <property type="project" value="UniProtKB-SubCell"/>
</dbReference>
<reference evidence="11 13" key="1">
    <citation type="journal article" date="2016" name="Genome Announc.">
        <title>Complete Genome Sequences of Aerococcus christensenii CCUG 28831T, Aerococcus sanguinicola CCUG 43001T, Aerococcus urinae CCUG 36881T, Aerococcus urinaeequi CCUG 28094T, Aerococcus urinaehominis CCUG 42038 BT, and Aerococcus viridans CCUG 4311T.</title>
        <authorList>
            <person name="Carkaci D."/>
            <person name="Dargis R."/>
            <person name="Nielsen X.C."/>
            <person name="Skovgaard O."/>
            <person name="Fuursted K."/>
            <person name="Christensen J.J."/>
        </authorList>
    </citation>
    <scope>NUCLEOTIDE SEQUENCE [LARGE SCALE GENOMIC DNA]</scope>
    <source>
        <strain evidence="11 13">CCUG43001</strain>
    </source>
</reference>
<keyword evidence="3" id="KW-1003">Cell membrane</keyword>
<keyword evidence="6 9" id="KW-0812">Transmembrane</keyword>
<feature type="transmembrane region" description="Helical" evidence="9">
    <location>
        <begin position="350"/>
        <end position="371"/>
    </location>
</feature>
<protein>
    <submittedName>
        <fullName evidence="11">PTS beta-glucoside transporter subunit IIABC</fullName>
    </submittedName>
</protein>
<dbReference type="InterPro" id="IPR050558">
    <property type="entry name" value="PTS_Sugar-Specific_Components"/>
</dbReference>
<dbReference type="GO" id="GO:0015771">
    <property type="term" value="P:trehalose transport"/>
    <property type="evidence" value="ECO:0007669"/>
    <property type="project" value="TreeGrafter"/>
</dbReference>
<evidence type="ECO:0000256" key="6">
    <source>
        <dbReference type="ARBA" id="ARBA00022692"/>
    </source>
</evidence>
<evidence type="ECO:0000256" key="7">
    <source>
        <dbReference type="ARBA" id="ARBA00022989"/>
    </source>
</evidence>
<dbReference type="AlphaFoldDB" id="A0A0X8FC01"/>
<evidence type="ECO:0000313" key="12">
    <source>
        <dbReference type="EMBL" id="PKZ23472.1"/>
    </source>
</evidence>
<dbReference type="KEGG" id="asan:AWM72_07105"/>
<sequence>MFEQESRAILAALAGSDNIKYIELVDEGIELELKDLSLVKLDQLASLDGIQSLDLDGYQLTLHIQNSRQEIYEKVLDLMDQGPKEEAKEEKKESVFNKAIKAITASLSPVVPIMAGAGLGKVIVLVLNLTGVLAEDDSLYIFLKFIFDTSYYFLPGYVGFSAAKVFGANRYLGAFMGLMTVHPTWVKMIEAGTDVNFLGFHIPLIEYDTTLVSALLTVWMMSYIERFFRKFIPDMIKVFGVPLMTMLVTAPLTFLVFGPVGDWVSHVIADGSVWLYDNIGFIAIPLLAAAYPWLVSIGVHKSLSPISITLVAEQGYDPIIRVVALCANMSQAAAGLAIGLRAKNKELKSLAFSTGLTALLGGTTGPVMYGVNLPLKKPMYASMIGACAGGIFASLMKMKAFIYVTPALLSLPMWVSKDQSYLVEAIITILIVTVVTIVAQFLLGFDESDYKVKD</sequence>
<dbReference type="PANTHER" id="PTHR30175:SF1">
    <property type="entry name" value="PTS SYSTEM ARBUTIN-, CELLOBIOSE-, AND SALICIN-SPECIFIC EIIBC COMPONENT-RELATED"/>
    <property type="match status" value="1"/>
</dbReference>
<reference evidence="13" key="2">
    <citation type="submission" date="2016-01" db="EMBL/GenBank/DDBJ databases">
        <title>Six Aerococcus type strain genome sequencing and assembly using PacBio and Illumina Hiseq.</title>
        <authorList>
            <person name="Carkaci D."/>
            <person name="Dargis R."/>
            <person name="Nielsen X.C."/>
            <person name="Skovgaard O."/>
            <person name="Fuursted K."/>
            <person name="Christensen J.J."/>
        </authorList>
    </citation>
    <scope>NUCLEOTIDE SEQUENCE [LARGE SCALE GENOMIC DNA]</scope>
    <source>
        <strain evidence="13">CCUG43001</strain>
    </source>
</reference>
<feature type="transmembrane region" description="Helical" evidence="9">
    <location>
        <begin position="425"/>
        <end position="445"/>
    </location>
</feature>
<dbReference type="GO" id="GO:0008982">
    <property type="term" value="F:protein-N(PI)-phosphohistidine-sugar phosphotransferase activity"/>
    <property type="evidence" value="ECO:0007669"/>
    <property type="project" value="InterPro"/>
</dbReference>
<feature type="transmembrane region" description="Helical" evidence="9">
    <location>
        <begin position="236"/>
        <end position="258"/>
    </location>
</feature>
<dbReference type="Pfam" id="PF02378">
    <property type="entry name" value="PTS_EIIC"/>
    <property type="match status" value="1"/>
</dbReference>
<evidence type="ECO:0000256" key="9">
    <source>
        <dbReference type="SAM" id="Phobius"/>
    </source>
</evidence>
<evidence type="ECO:0000259" key="10">
    <source>
        <dbReference type="PROSITE" id="PS51103"/>
    </source>
</evidence>
<reference evidence="12 14" key="3">
    <citation type="submission" date="2017-12" db="EMBL/GenBank/DDBJ databases">
        <title>Phylogenetic diversity of female urinary microbiome.</title>
        <authorList>
            <person name="Thomas-White K."/>
            <person name="Wolfe A.J."/>
        </authorList>
    </citation>
    <scope>NUCLEOTIDE SEQUENCE [LARGE SCALE GENOMIC DNA]</scope>
    <source>
        <strain evidence="12 14">UMB0139</strain>
    </source>
</reference>
<dbReference type="InterPro" id="IPR013013">
    <property type="entry name" value="PTS_EIIC_1"/>
</dbReference>
<dbReference type="OrthoDB" id="9769191at2"/>
<dbReference type="GO" id="GO:0009401">
    <property type="term" value="P:phosphoenolpyruvate-dependent sugar phosphotransferase system"/>
    <property type="evidence" value="ECO:0007669"/>
    <property type="project" value="UniProtKB-KW"/>
</dbReference>
<name>A0A0X8FC01_9LACT</name>
<evidence type="ECO:0000256" key="2">
    <source>
        <dbReference type="ARBA" id="ARBA00022448"/>
    </source>
</evidence>
<organism evidence="11 13">
    <name type="scientific">Aerococcus sanguinicola</name>
    <dbReference type="NCBI Taxonomy" id="119206"/>
    <lineage>
        <taxon>Bacteria</taxon>
        <taxon>Bacillati</taxon>
        <taxon>Bacillota</taxon>
        <taxon>Bacilli</taxon>
        <taxon>Lactobacillales</taxon>
        <taxon>Aerococcaceae</taxon>
        <taxon>Aerococcus</taxon>
    </lineage>
</organism>
<evidence type="ECO:0000313" key="14">
    <source>
        <dbReference type="Proteomes" id="UP000234239"/>
    </source>
</evidence>
<accession>A0A0X8FC01</accession>
<proteinExistence type="predicted"/>
<dbReference type="PANTHER" id="PTHR30175">
    <property type="entry name" value="PHOSPHOTRANSFERASE SYSTEM TRANSPORT PROTEIN"/>
    <property type="match status" value="1"/>
</dbReference>
<keyword evidence="13" id="KW-1185">Reference proteome</keyword>
<dbReference type="EMBL" id="PKGY01000001">
    <property type="protein sequence ID" value="PKZ23472.1"/>
    <property type="molecule type" value="Genomic_DNA"/>
</dbReference>
<feature type="transmembrane region" description="Helical" evidence="9">
    <location>
        <begin position="383"/>
        <end position="405"/>
    </location>
</feature>